<dbReference type="Pfam" id="PF19560">
    <property type="entry name" value="DUF6082"/>
    <property type="match status" value="1"/>
</dbReference>
<accession>A0A8J3L1I4</accession>
<dbReference type="EMBL" id="BONI01000067">
    <property type="protein sequence ID" value="GIG09539.1"/>
    <property type="molecule type" value="Genomic_DNA"/>
</dbReference>
<reference evidence="3 4" key="1">
    <citation type="submission" date="2021-01" db="EMBL/GenBank/DDBJ databases">
        <title>Whole genome shotgun sequence of Catellatospora coxensis NBRC 107359.</title>
        <authorList>
            <person name="Komaki H."/>
            <person name="Tamura T."/>
        </authorList>
    </citation>
    <scope>NUCLEOTIDE SEQUENCE [LARGE SCALE GENOMIC DNA]</scope>
    <source>
        <strain evidence="3 4">NBRC 107359</strain>
    </source>
</reference>
<gene>
    <name evidence="3" type="ORF">Cco03nite_62390</name>
</gene>
<feature type="transmembrane region" description="Helical" evidence="2">
    <location>
        <begin position="12"/>
        <end position="37"/>
    </location>
</feature>
<dbReference type="RefSeq" id="WP_203696662.1">
    <property type="nucleotide sequence ID" value="NZ_BAAALC010000009.1"/>
</dbReference>
<dbReference type="AlphaFoldDB" id="A0A8J3L1I4"/>
<evidence type="ECO:0000256" key="1">
    <source>
        <dbReference type="SAM" id="MobiDB-lite"/>
    </source>
</evidence>
<keyword evidence="2" id="KW-0812">Transmembrane</keyword>
<comment type="caution">
    <text evidence="3">The sequence shown here is derived from an EMBL/GenBank/DDBJ whole genome shotgun (WGS) entry which is preliminary data.</text>
</comment>
<evidence type="ECO:0000313" key="4">
    <source>
        <dbReference type="Proteomes" id="UP000630887"/>
    </source>
</evidence>
<dbReference type="InterPro" id="IPR045728">
    <property type="entry name" value="DUF6082"/>
</dbReference>
<feature type="region of interest" description="Disordered" evidence="1">
    <location>
        <begin position="199"/>
        <end position="224"/>
    </location>
</feature>
<evidence type="ECO:0000313" key="3">
    <source>
        <dbReference type="EMBL" id="GIG09539.1"/>
    </source>
</evidence>
<sequence length="224" mass="24911">MQPGLRGTFRSPYGRVAAAVLLSTATMAVLLATPFVLGYLGDMPNTDWARLSDVAETFGAIATLIGTLTLGGVAISLMMQARDNKLNREQTRRSFHLNLYAMAFDDPALLECWGEVVPSSYNHDEHRQHVYVNQIVSFWSMLHKVDELPEDELRQLASALFKRAPGQRYWQVAGPYRRALRGTRRTREFVAIVDDEYRKATADTESAPGPDPAGQSLAVGRPES</sequence>
<name>A0A8J3L1I4_9ACTN</name>
<evidence type="ECO:0000256" key="2">
    <source>
        <dbReference type="SAM" id="Phobius"/>
    </source>
</evidence>
<organism evidence="3 4">
    <name type="scientific">Catellatospora coxensis</name>
    <dbReference type="NCBI Taxonomy" id="310354"/>
    <lineage>
        <taxon>Bacteria</taxon>
        <taxon>Bacillati</taxon>
        <taxon>Actinomycetota</taxon>
        <taxon>Actinomycetes</taxon>
        <taxon>Micromonosporales</taxon>
        <taxon>Micromonosporaceae</taxon>
        <taxon>Catellatospora</taxon>
    </lineage>
</organism>
<feature type="transmembrane region" description="Helical" evidence="2">
    <location>
        <begin position="57"/>
        <end position="78"/>
    </location>
</feature>
<dbReference type="Proteomes" id="UP000630887">
    <property type="component" value="Unassembled WGS sequence"/>
</dbReference>
<keyword evidence="2" id="KW-1133">Transmembrane helix</keyword>
<proteinExistence type="predicted"/>
<protein>
    <submittedName>
        <fullName evidence="3">Uncharacterized protein</fullName>
    </submittedName>
</protein>
<keyword evidence="2" id="KW-0472">Membrane</keyword>
<keyword evidence="4" id="KW-1185">Reference proteome</keyword>